<dbReference type="EMBL" id="SHMG01000002">
    <property type="protein sequence ID" value="TAA45636.1"/>
    <property type="molecule type" value="Genomic_DNA"/>
</dbReference>
<dbReference type="AlphaFoldDB" id="A0A4Q8M8P1"/>
<dbReference type="OrthoDB" id="5917852at2"/>
<gene>
    <name evidence="1" type="ORF">EA655_05465</name>
</gene>
<evidence type="ECO:0000313" key="1">
    <source>
        <dbReference type="EMBL" id="TAA45636.1"/>
    </source>
</evidence>
<reference evidence="1 2" key="1">
    <citation type="submission" date="2019-02" db="EMBL/GenBank/DDBJ databases">
        <title>WGS of Pseudoxanthomonas species novum from clinical isolates.</title>
        <authorList>
            <person name="Bernier A.-M."/>
            <person name="Bernard K."/>
            <person name="Vachon A."/>
        </authorList>
    </citation>
    <scope>NUCLEOTIDE SEQUENCE [LARGE SCALE GENOMIC DNA]</scope>
    <source>
        <strain evidence="1 2">NML130969</strain>
    </source>
</reference>
<accession>A0A4Q8M8P1</accession>
<proteinExistence type="predicted"/>
<protein>
    <recommendedName>
        <fullName evidence="3">Tip attachment protein J domain-containing protein</fullName>
    </recommendedName>
</protein>
<dbReference type="Proteomes" id="UP000294164">
    <property type="component" value="Unassembled WGS sequence"/>
</dbReference>
<organism evidence="1 2">
    <name type="scientific">Pseudoxanthomonas winnipegensis</name>
    <dbReference type="NCBI Taxonomy" id="2480810"/>
    <lineage>
        <taxon>Bacteria</taxon>
        <taxon>Pseudomonadati</taxon>
        <taxon>Pseudomonadota</taxon>
        <taxon>Gammaproteobacteria</taxon>
        <taxon>Lysobacterales</taxon>
        <taxon>Lysobacteraceae</taxon>
        <taxon>Pseudoxanthomonas</taxon>
    </lineage>
</organism>
<evidence type="ECO:0008006" key="3">
    <source>
        <dbReference type="Google" id="ProtNLM"/>
    </source>
</evidence>
<sequence>MGYVELALVIVALLYAAYAARQIRAKRLAFEDSDFPTFEEGTPQYVVFGDCWSADWCVIAWGNTRAKKVYKGGWLNKHEAGYRYFATIQMGLGRGPVNAITVSTVGDKLLWCGAQLTQINIDAFNLFGGDEGQGGIVGTIQHLPGGADQVAPPLLQKLLGNKATGCRGVATVMFDGMLCAMSKSPQPWKFRHWRNTAGWHRDTPWYPAKAEILLRNELADLSEYPAGQRDALRNIHAMNGAHMLVEAGTNGAWGRRMDMSELDLASYTALADLLYEEKHGICLRYTRESNLSEFVQTVLDHISAAQFVSRQTGLLTVRAIRGDYNVDDLPVFTYDSGLLSIEELDSSTDEAVNVVVGNYKDPVLNEARQVRARNVGAVQATGGMVSVTRDYQGAPTWSLCQRLIERDLRVLTGGTRNFKVTLDRRGYVIEPAGVFVVRAPEEGLDQLVLRAAKLEIGSITDGKITITCAIDVFGLSAVRLSTEPSSAYVRPDNSAAPATAQAAWELSRRDLALAMSAADLAALPAEAGLVGAVGKRPTVATTDFALATRVGTADFASVADAECTPYGRLSAAVGLGDTAVVLTGAADLEDVLVGSAALLGDELVRIDSIDATTGAVTLGRGCVDTAPVAHAADTPVWLYERQIGIDPVFRTAGQTVNAKLLTRTSGAQLDLADAPTSSVTLASRAARPYLPGRVRIAGVAAPAAVSGEIGIAWAHRNALTQAGDLVDHEAASISAPADVRYALRFLDASGSLLVEKLDIAGESASAVLAVADNSTVTMQLYALNPTGESWQRHIRQFVYTPPAGTTASAITAGTWTPVVRVIDGGLVKP</sequence>
<evidence type="ECO:0000313" key="2">
    <source>
        <dbReference type="Proteomes" id="UP000294164"/>
    </source>
</evidence>
<dbReference type="RefSeq" id="WP_130533728.1">
    <property type="nucleotide sequence ID" value="NZ_SHMG01000002.1"/>
</dbReference>
<name>A0A4Q8M8P1_9GAMM</name>
<comment type="caution">
    <text evidence="1">The sequence shown here is derived from an EMBL/GenBank/DDBJ whole genome shotgun (WGS) entry which is preliminary data.</text>
</comment>